<evidence type="ECO:0000256" key="2">
    <source>
        <dbReference type="ARBA" id="ARBA00034247"/>
    </source>
</evidence>
<dbReference type="EC" id="2.7.7.65" evidence="1"/>
<gene>
    <name evidence="5" type="ORF">A7A09_000040</name>
</gene>
<dbReference type="PANTHER" id="PTHR45138">
    <property type="entry name" value="REGULATORY COMPONENTS OF SENSORY TRANSDUCTION SYSTEM"/>
    <property type="match status" value="1"/>
</dbReference>
<dbReference type="InterPro" id="IPR043128">
    <property type="entry name" value="Rev_trsase/Diguanyl_cyclase"/>
</dbReference>
<dbReference type="OrthoDB" id="9812260at2"/>
<dbReference type="AlphaFoldDB" id="A0A3R7P669"/>
<name>A0A3R7P669_9RHOB</name>
<dbReference type="PANTHER" id="PTHR45138:SF9">
    <property type="entry name" value="DIGUANYLATE CYCLASE DGCM-RELATED"/>
    <property type="match status" value="1"/>
</dbReference>
<feature type="transmembrane region" description="Helical" evidence="3">
    <location>
        <begin position="190"/>
        <end position="209"/>
    </location>
</feature>
<evidence type="ECO:0000259" key="4">
    <source>
        <dbReference type="PROSITE" id="PS50887"/>
    </source>
</evidence>
<dbReference type="Gene3D" id="3.30.70.270">
    <property type="match status" value="1"/>
</dbReference>
<feature type="transmembrane region" description="Helical" evidence="3">
    <location>
        <begin position="56"/>
        <end position="74"/>
    </location>
</feature>
<dbReference type="NCBIfam" id="TIGR00254">
    <property type="entry name" value="GGDEF"/>
    <property type="match status" value="1"/>
</dbReference>
<feature type="domain" description="GGDEF" evidence="4">
    <location>
        <begin position="250"/>
        <end position="381"/>
    </location>
</feature>
<dbReference type="Proteomes" id="UP000238137">
    <property type="component" value="Unassembled WGS sequence"/>
</dbReference>
<accession>A0A3R7P669</accession>
<keyword evidence="3" id="KW-0472">Membrane</keyword>
<dbReference type="PROSITE" id="PS50887">
    <property type="entry name" value="GGDEF"/>
    <property type="match status" value="1"/>
</dbReference>
<evidence type="ECO:0000313" key="6">
    <source>
        <dbReference type="Proteomes" id="UP000238137"/>
    </source>
</evidence>
<comment type="catalytic activity">
    <reaction evidence="2">
        <text>2 GTP = 3',3'-c-di-GMP + 2 diphosphate</text>
        <dbReference type="Rhea" id="RHEA:24898"/>
        <dbReference type="ChEBI" id="CHEBI:33019"/>
        <dbReference type="ChEBI" id="CHEBI:37565"/>
        <dbReference type="ChEBI" id="CHEBI:58805"/>
        <dbReference type="EC" id="2.7.7.65"/>
    </reaction>
</comment>
<sequence length="390" mass="41539">MIFILSASAVAIAIMLPILLCLRTSGVPGLSYFSASAALASITIALSAGGELIQSNLVPLLSTPPMILAVLLLLSGFRKFVSRPALHPLAVIGVVLVVAGFNTVFSVVQESFVRRTFVAAGSAAVILAAIAWTMLHGWREANAPKTFILFAIISSAAVSVLFLLRCVTAVTGIDGATHFTDPTPWNLATSSIRILAFPILYLSAILLVLGRTITRQERSLTYDDLTGALSRRAFFDAVAPQLDHGRAYPGDAVLLFLDLDHFKQLNDRYGHEAGDRALRHFVEVVSKVLPLQAKFGRLGGEEFGILLRASSPAAISIADTILNVLRNTPLHIDGQSLPLTASIGIATLQPGDTIGDVLKRADAALFQAKTGGRDRVYLAESCGVSLERAM</sequence>
<dbReference type="InterPro" id="IPR050469">
    <property type="entry name" value="Diguanylate_Cyclase"/>
</dbReference>
<evidence type="ECO:0000313" key="5">
    <source>
        <dbReference type="EMBL" id="RNF35863.1"/>
    </source>
</evidence>
<feature type="transmembrane region" description="Helical" evidence="3">
    <location>
        <begin position="147"/>
        <end position="170"/>
    </location>
</feature>
<dbReference type="SMART" id="SM00267">
    <property type="entry name" value="GGDEF"/>
    <property type="match status" value="1"/>
</dbReference>
<protein>
    <recommendedName>
        <fullName evidence="1">diguanylate cyclase</fullName>
        <ecNumber evidence="1">2.7.7.65</ecNumber>
    </recommendedName>
</protein>
<keyword evidence="3" id="KW-0812">Transmembrane</keyword>
<evidence type="ECO:0000256" key="3">
    <source>
        <dbReference type="SAM" id="Phobius"/>
    </source>
</evidence>
<dbReference type="InterPro" id="IPR029787">
    <property type="entry name" value="Nucleotide_cyclase"/>
</dbReference>
<feature type="transmembrane region" description="Helical" evidence="3">
    <location>
        <begin position="117"/>
        <end position="135"/>
    </location>
</feature>
<keyword evidence="6" id="KW-1185">Reference proteome</keyword>
<evidence type="ECO:0000256" key="1">
    <source>
        <dbReference type="ARBA" id="ARBA00012528"/>
    </source>
</evidence>
<keyword evidence="3" id="KW-1133">Transmembrane helix</keyword>
<proteinExistence type="predicted"/>
<comment type="caution">
    <text evidence="5">The sequence shown here is derived from an EMBL/GenBank/DDBJ whole genome shotgun (WGS) entry which is preliminary data.</text>
</comment>
<organism evidence="5 6">
    <name type="scientific">Paracoccus methylarcula</name>
    <dbReference type="NCBI Taxonomy" id="72022"/>
    <lineage>
        <taxon>Bacteria</taxon>
        <taxon>Pseudomonadati</taxon>
        <taxon>Pseudomonadota</taxon>
        <taxon>Alphaproteobacteria</taxon>
        <taxon>Rhodobacterales</taxon>
        <taxon>Paracoccaceae</taxon>
        <taxon>Paracoccus</taxon>
    </lineage>
</organism>
<dbReference type="CDD" id="cd01949">
    <property type="entry name" value="GGDEF"/>
    <property type="match status" value="1"/>
</dbReference>
<dbReference type="SUPFAM" id="SSF55073">
    <property type="entry name" value="Nucleotide cyclase"/>
    <property type="match status" value="1"/>
</dbReference>
<dbReference type="InterPro" id="IPR000160">
    <property type="entry name" value="GGDEF_dom"/>
</dbReference>
<dbReference type="RefSeq" id="WP_106689243.1">
    <property type="nucleotide sequence ID" value="NZ_PXNQ02000001.1"/>
</dbReference>
<dbReference type="GO" id="GO:0052621">
    <property type="term" value="F:diguanylate cyclase activity"/>
    <property type="evidence" value="ECO:0007669"/>
    <property type="project" value="UniProtKB-EC"/>
</dbReference>
<reference evidence="5" key="1">
    <citation type="submission" date="2018-05" db="EMBL/GenBank/DDBJ databases">
        <title>Reclassification of Methylarcula marina and Methylarcula terricola as Paracoccus methylarcula sp.nov., comb.nov. and Paracoccus terricola comb.nov.</title>
        <authorList>
            <person name="Shmareva M.N."/>
            <person name="Doronina N.V."/>
            <person name="Vasilenko O.V."/>
            <person name="Tarlachkov S.V."/>
            <person name="Trotsenko Y.A."/>
        </authorList>
    </citation>
    <scope>NUCLEOTIDE SEQUENCE [LARGE SCALE GENOMIC DNA]</scope>
    <source>
        <strain evidence="5">VKM B-2159</strain>
    </source>
</reference>
<dbReference type="Pfam" id="PF00990">
    <property type="entry name" value="GGDEF"/>
    <property type="match status" value="1"/>
</dbReference>
<dbReference type="EMBL" id="PXNQ02000001">
    <property type="protein sequence ID" value="RNF35863.1"/>
    <property type="molecule type" value="Genomic_DNA"/>
</dbReference>
<feature type="transmembrane region" description="Helical" evidence="3">
    <location>
        <begin position="86"/>
        <end position="105"/>
    </location>
</feature>